<protein>
    <submittedName>
        <fullName evidence="1">SIMPL domain-containing protein</fullName>
    </submittedName>
</protein>
<sequence length="226" mass="23612">MPRLTVAGRATRSHPAERGTVHATVSFSGEHRAEVIARSEQAHASLVAQAKDLAAGGAATWWGADQVVAFPYDEWLKPSAHEDQVKVRRFRATAAIHVKFADFSALSTWVGAVSLEDGVSIGAIEWTLTEALRDRVVADVRASAARDAVVRAEAYAEALGLGPVRLTALYEDGLRPGVGAQGAPTAGIAMRASAVGGAESGGFELRPDDIDVTAVVTADFEAAPTA</sequence>
<dbReference type="Pfam" id="PF04402">
    <property type="entry name" value="SIMPL"/>
    <property type="match status" value="1"/>
</dbReference>
<name>A0A5C4MGY3_9ACTN</name>
<reference evidence="1 3" key="1">
    <citation type="submission" date="2019-05" db="EMBL/GenBank/DDBJ databases">
        <title>Mumia sp. nov., isolated from the intestinal contents of plateau pika (Ochotona curzoniae) in the Qinghai-Tibet plateau of China.</title>
        <authorList>
            <person name="Tian Z."/>
        </authorList>
    </citation>
    <scope>NUCLEOTIDE SEQUENCE [LARGE SCALE GENOMIC DNA]</scope>
    <source>
        <strain evidence="3">527</strain>
        <strain evidence="1">Z527</strain>
    </source>
</reference>
<organism evidence="1 3">
    <name type="scientific">Mumia zhuanghuii</name>
    <dbReference type="NCBI Taxonomy" id="2585211"/>
    <lineage>
        <taxon>Bacteria</taxon>
        <taxon>Bacillati</taxon>
        <taxon>Actinomycetota</taxon>
        <taxon>Actinomycetes</taxon>
        <taxon>Propionibacteriales</taxon>
        <taxon>Nocardioidaceae</taxon>
        <taxon>Mumia</taxon>
    </lineage>
</organism>
<accession>A0A5C4MGY3</accession>
<evidence type="ECO:0000313" key="1">
    <source>
        <dbReference type="EMBL" id="TNC37624.1"/>
    </source>
</evidence>
<dbReference type="AlphaFoldDB" id="A0A5C4MGY3"/>
<dbReference type="Proteomes" id="UP000306740">
    <property type="component" value="Unassembled WGS sequence"/>
</dbReference>
<dbReference type="EMBL" id="VDFR01000018">
    <property type="protein sequence ID" value="TNC50237.1"/>
    <property type="molecule type" value="Genomic_DNA"/>
</dbReference>
<dbReference type="OrthoDB" id="3724496at2"/>
<evidence type="ECO:0000313" key="2">
    <source>
        <dbReference type="EMBL" id="TNC50237.1"/>
    </source>
</evidence>
<dbReference type="Gene3D" id="3.30.70.2970">
    <property type="entry name" value="Protein of unknown function (DUF541), domain 2"/>
    <property type="match status" value="1"/>
</dbReference>
<evidence type="ECO:0000313" key="3">
    <source>
        <dbReference type="Proteomes" id="UP000306740"/>
    </source>
</evidence>
<proteinExistence type="predicted"/>
<dbReference type="RefSeq" id="WP_139105330.1">
    <property type="nucleotide sequence ID" value="NZ_VDFR01000018.1"/>
</dbReference>
<comment type="caution">
    <text evidence="1">The sequence shown here is derived from an EMBL/GenBank/DDBJ whole genome shotgun (WGS) entry which is preliminary data.</text>
</comment>
<gene>
    <name evidence="2" type="ORF">FHE65_03950</name>
    <name evidence="1" type="ORF">FHE65_24960</name>
</gene>
<dbReference type="EMBL" id="VDFR01000126">
    <property type="protein sequence ID" value="TNC37624.1"/>
    <property type="molecule type" value="Genomic_DNA"/>
</dbReference>
<dbReference type="Gene3D" id="3.30.110.170">
    <property type="entry name" value="Protein of unknown function (DUF541), domain 1"/>
    <property type="match status" value="1"/>
</dbReference>
<dbReference type="InterPro" id="IPR007497">
    <property type="entry name" value="SIMPL/DUF541"/>
</dbReference>